<evidence type="ECO:0000313" key="9">
    <source>
        <dbReference type="Proteomes" id="UP000245423"/>
    </source>
</evidence>
<feature type="transmembrane region" description="Helical" evidence="6">
    <location>
        <begin position="39"/>
        <end position="60"/>
    </location>
</feature>
<keyword evidence="1" id="KW-1003">Cell membrane</keyword>
<dbReference type="EMBL" id="LT669839">
    <property type="protein sequence ID" value="SHD76899.1"/>
    <property type="molecule type" value="Genomic_DNA"/>
</dbReference>
<keyword evidence="3 6" id="KW-1133">Transmembrane helix</keyword>
<dbReference type="PANTHER" id="PTHR41335:SF1">
    <property type="entry name" value="MEMBRANE PROTEIN"/>
    <property type="match status" value="1"/>
</dbReference>
<gene>
    <name evidence="8" type="ORF">CUESP1_1535</name>
</gene>
<evidence type="ECO:0000256" key="2">
    <source>
        <dbReference type="ARBA" id="ARBA00022692"/>
    </source>
</evidence>
<dbReference type="OrthoDB" id="1708221at2"/>
<evidence type="ECO:0000256" key="4">
    <source>
        <dbReference type="ARBA" id="ARBA00023136"/>
    </source>
</evidence>
<reference evidence="8 9" key="1">
    <citation type="submission" date="2016-11" db="EMBL/GenBank/DDBJ databases">
        <authorList>
            <person name="Manzoor S."/>
        </authorList>
    </citation>
    <scope>NUCLEOTIDE SEQUENCE [LARGE SCALE GENOMIC DNA]</scope>
    <source>
        <strain evidence="8">Clostridium ultunense strain Esp</strain>
    </source>
</reference>
<evidence type="ECO:0000259" key="7">
    <source>
        <dbReference type="Pfam" id="PF06305"/>
    </source>
</evidence>
<dbReference type="PANTHER" id="PTHR41335">
    <property type="entry name" value="MEMBRANE PROTEIN-RELATED"/>
    <property type="match status" value="1"/>
</dbReference>
<evidence type="ECO:0000256" key="1">
    <source>
        <dbReference type="ARBA" id="ARBA00022475"/>
    </source>
</evidence>
<evidence type="ECO:0000313" key="8">
    <source>
        <dbReference type="EMBL" id="SHD76899.1"/>
    </source>
</evidence>
<dbReference type="AlphaFoldDB" id="A0A1M4PN44"/>
<keyword evidence="2 6" id="KW-0812">Transmembrane</keyword>
<organism evidence="8 9">
    <name type="scientific">[Clostridium] ultunense Esp</name>
    <dbReference type="NCBI Taxonomy" id="1288971"/>
    <lineage>
        <taxon>Bacteria</taxon>
        <taxon>Bacillati</taxon>
        <taxon>Bacillota</taxon>
        <taxon>Tissierellia</taxon>
        <taxon>Tissierellales</taxon>
        <taxon>Tepidimicrobiaceae</taxon>
        <taxon>Schnuerera</taxon>
    </lineage>
</organism>
<name>A0A1M4PN44_9FIRM</name>
<dbReference type="GO" id="GO:0005886">
    <property type="term" value="C:plasma membrane"/>
    <property type="evidence" value="ECO:0007669"/>
    <property type="project" value="InterPro"/>
</dbReference>
<keyword evidence="9" id="KW-1185">Reference proteome</keyword>
<feature type="coiled-coil region" evidence="5">
    <location>
        <begin position="62"/>
        <end position="103"/>
    </location>
</feature>
<sequence length="105" mass="11885">MEKGFVFSLIFAAIVAIFALRNGDKVLIDFLFTKVEVSQAIVIFASAILGAVTVSILGTMKNIKFKKEIKELNKKIDLIEEEREDLNILLEEKVKEIQSLKEKNN</sequence>
<dbReference type="InterPro" id="IPR010445">
    <property type="entry name" value="LapA_dom"/>
</dbReference>
<dbReference type="Pfam" id="PF06305">
    <property type="entry name" value="LapA_dom"/>
    <property type="match status" value="1"/>
</dbReference>
<proteinExistence type="predicted"/>
<evidence type="ECO:0000256" key="6">
    <source>
        <dbReference type="SAM" id="Phobius"/>
    </source>
</evidence>
<evidence type="ECO:0000256" key="3">
    <source>
        <dbReference type="ARBA" id="ARBA00022989"/>
    </source>
</evidence>
<evidence type="ECO:0000256" key="5">
    <source>
        <dbReference type="SAM" id="Coils"/>
    </source>
</evidence>
<keyword evidence="5" id="KW-0175">Coiled coil</keyword>
<dbReference type="RefSeq" id="WP_160113581.1">
    <property type="nucleotide sequence ID" value="NZ_LT669839.1"/>
</dbReference>
<accession>A0A1M4PN44</accession>
<dbReference type="Proteomes" id="UP000245423">
    <property type="component" value="Chromosome 1"/>
</dbReference>
<protein>
    <recommendedName>
        <fullName evidence="7">Lipopolysaccharide assembly protein A domain-containing protein</fullName>
    </recommendedName>
</protein>
<keyword evidence="4 6" id="KW-0472">Membrane</keyword>
<feature type="domain" description="Lipopolysaccharide assembly protein A" evidence="7">
    <location>
        <begin position="22"/>
        <end position="83"/>
    </location>
</feature>